<dbReference type="Gene3D" id="2.30.29.30">
    <property type="entry name" value="Pleckstrin-homology domain (PH domain)/Phosphotyrosine-binding domain (PTB)"/>
    <property type="match status" value="2"/>
</dbReference>
<name>A0A3P9DBH5_9CICH</name>
<dbReference type="InterPro" id="IPR037851">
    <property type="entry name" value="PH2_ADAP"/>
</dbReference>
<feature type="domain" description="PH" evidence="9">
    <location>
        <begin position="256"/>
        <end position="362"/>
    </location>
</feature>
<dbReference type="GeneTree" id="ENSGT00940000156498"/>
<evidence type="ECO:0000256" key="1">
    <source>
        <dbReference type="ARBA" id="ARBA00004496"/>
    </source>
</evidence>
<proteinExistence type="predicted"/>
<dbReference type="InterPro" id="IPR052589">
    <property type="entry name" value="Arf-GAP_dual-PH_domain"/>
</dbReference>
<evidence type="ECO:0000256" key="2">
    <source>
        <dbReference type="ARBA" id="ARBA00022468"/>
    </source>
</evidence>
<evidence type="ECO:0000313" key="11">
    <source>
        <dbReference type="Ensembl" id="ENSMZEP00005032055.1"/>
    </source>
</evidence>
<dbReference type="AlphaFoldDB" id="A0A3P9DBH5"/>
<dbReference type="GO" id="GO:0005547">
    <property type="term" value="F:phosphatidylinositol-3,4,5-trisphosphate binding"/>
    <property type="evidence" value="ECO:0007669"/>
    <property type="project" value="TreeGrafter"/>
</dbReference>
<dbReference type="FunFam" id="2.30.29.30:FF:000080">
    <property type="entry name" value="Arf-GAP with dual PH domain-containing protein 1"/>
    <property type="match status" value="1"/>
</dbReference>
<keyword evidence="6 8" id="KW-0863">Zinc-finger</keyword>
<reference evidence="11" key="2">
    <citation type="submission" date="2025-08" db="UniProtKB">
        <authorList>
            <consortium name="Ensembl"/>
        </authorList>
    </citation>
    <scope>IDENTIFICATION</scope>
</reference>
<dbReference type="InterPro" id="IPR037849">
    <property type="entry name" value="PH1_ADAP"/>
</dbReference>
<dbReference type="GO" id="GO:0005737">
    <property type="term" value="C:cytoplasm"/>
    <property type="evidence" value="ECO:0007669"/>
    <property type="project" value="UniProtKB-SubCell"/>
</dbReference>
<evidence type="ECO:0000256" key="7">
    <source>
        <dbReference type="ARBA" id="ARBA00022833"/>
    </source>
</evidence>
<evidence type="ECO:0000259" key="9">
    <source>
        <dbReference type="PROSITE" id="PS50003"/>
    </source>
</evidence>
<dbReference type="GO" id="GO:0008270">
    <property type="term" value="F:zinc ion binding"/>
    <property type="evidence" value="ECO:0007669"/>
    <property type="project" value="UniProtKB-KW"/>
</dbReference>
<accession>A0A3P9DBH5</accession>
<dbReference type="InterPro" id="IPR001849">
    <property type="entry name" value="PH_domain"/>
</dbReference>
<dbReference type="GO" id="GO:0007507">
    <property type="term" value="P:heart development"/>
    <property type="evidence" value="ECO:0007669"/>
    <property type="project" value="TreeGrafter"/>
</dbReference>
<evidence type="ECO:0000256" key="3">
    <source>
        <dbReference type="ARBA" id="ARBA00022490"/>
    </source>
</evidence>
<dbReference type="SUPFAM" id="SSF57863">
    <property type="entry name" value="ArfGap/RecO-like zinc finger"/>
    <property type="match status" value="1"/>
</dbReference>
<evidence type="ECO:0000256" key="6">
    <source>
        <dbReference type="ARBA" id="ARBA00022771"/>
    </source>
</evidence>
<organism evidence="11 12">
    <name type="scientific">Maylandia zebra</name>
    <name type="common">zebra mbuna</name>
    <dbReference type="NCBI Taxonomy" id="106582"/>
    <lineage>
        <taxon>Eukaryota</taxon>
        <taxon>Metazoa</taxon>
        <taxon>Chordata</taxon>
        <taxon>Craniata</taxon>
        <taxon>Vertebrata</taxon>
        <taxon>Euteleostomi</taxon>
        <taxon>Actinopterygii</taxon>
        <taxon>Neopterygii</taxon>
        <taxon>Teleostei</taxon>
        <taxon>Neoteleostei</taxon>
        <taxon>Acanthomorphata</taxon>
        <taxon>Ovalentaria</taxon>
        <taxon>Cichlomorphae</taxon>
        <taxon>Cichliformes</taxon>
        <taxon>Cichlidae</taxon>
        <taxon>African cichlids</taxon>
        <taxon>Pseudocrenilabrinae</taxon>
        <taxon>Haplochromini</taxon>
        <taxon>Maylandia</taxon>
        <taxon>Maylandia zebra complex</taxon>
    </lineage>
</organism>
<dbReference type="FunFam" id="1.10.220.150:FF:000011">
    <property type="entry name" value="Arf-GAP with dual PH domain-containing protein 1"/>
    <property type="match status" value="1"/>
</dbReference>
<keyword evidence="7" id="KW-0862">Zinc</keyword>
<dbReference type="FunFam" id="2.30.29.30:FF:000099">
    <property type="entry name" value="Arf-GAP with dual PH domain-containing protein 1"/>
    <property type="match status" value="1"/>
</dbReference>
<dbReference type="GO" id="GO:0005096">
    <property type="term" value="F:GTPase activator activity"/>
    <property type="evidence" value="ECO:0007669"/>
    <property type="project" value="UniProtKB-KW"/>
</dbReference>
<keyword evidence="2" id="KW-0343">GTPase activation</keyword>
<keyword evidence="4" id="KW-0479">Metal-binding</keyword>
<keyword evidence="12" id="KW-1185">Reference proteome</keyword>
<evidence type="ECO:0000259" key="10">
    <source>
        <dbReference type="PROSITE" id="PS50115"/>
    </source>
</evidence>
<keyword evidence="5" id="KW-0677">Repeat</keyword>
<dbReference type="GO" id="GO:1902936">
    <property type="term" value="F:phosphatidylinositol bisphosphate binding"/>
    <property type="evidence" value="ECO:0007669"/>
    <property type="project" value="InterPro"/>
</dbReference>
<dbReference type="InterPro" id="IPR037278">
    <property type="entry name" value="ARFGAP/RecO"/>
</dbReference>
<dbReference type="SUPFAM" id="SSF50729">
    <property type="entry name" value="PH domain-like"/>
    <property type="match status" value="2"/>
</dbReference>
<dbReference type="CDD" id="cd01251">
    <property type="entry name" value="PH2_ADAP"/>
    <property type="match status" value="1"/>
</dbReference>
<dbReference type="Proteomes" id="UP000265160">
    <property type="component" value="LG6"/>
</dbReference>
<dbReference type="CDD" id="cd08844">
    <property type="entry name" value="ArfGap_ADAP2"/>
    <property type="match status" value="1"/>
</dbReference>
<dbReference type="InterPro" id="IPR001164">
    <property type="entry name" value="ArfGAP_dom"/>
</dbReference>
<sequence>MATSERNNKILLDLVQQPGNNLCADCGAPDPDWASYTLGIFVCLNCSGMHRNLPAVSKVKSIRLDHWEDSLVEFMQEKGNSAAKAIFEKCVPVFFYQPQQKDCIVLKDQWIRAKYERREFTGENIYFQKVYSAELFEATLWKKGKDSKQFFKSTFLLSQKDFTLRYFIKEDSKVPKAVINMKDLNAVFQPEKIGHATGLQISYVDDERSKNLFVYHEDGQVIVSFFNAIRATRLAYLLKKNPTLQEKDLKHQLTAHCLKEGYMEKTGPTQREPFKKRWFTLCSMNRKLLYFKSPLDATELGAVFIGTESHGYSVSETSSRNARGSRWCCGISLETPERQFVFMCEQEQEQSEWIMAFRKVISQPMTPEDYSNEANLRRGK</sequence>
<reference evidence="11" key="3">
    <citation type="submission" date="2025-09" db="UniProtKB">
        <authorList>
            <consortium name="Ensembl"/>
        </authorList>
    </citation>
    <scope>IDENTIFICATION</scope>
</reference>
<dbReference type="PROSITE" id="PS50115">
    <property type="entry name" value="ARFGAP"/>
    <property type="match status" value="1"/>
</dbReference>
<dbReference type="Pfam" id="PF00169">
    <property type="entry name" value="PH"/>
    <property type="match status" value="1"/>
</dbReference>
<reference evidence="11 12" key="1">
    <citation type="journal article" date="2014" name="Nature">
        <title>The genomic substrate for adaptive radiation in African cichlid fish.</title>
        <authorList>
            <person name="Brawand D."/>
            <person name="Wagner C.E."/>
            <person name="Li Y.I."/>
            <person name="Malinsky M."/>
            <person name="Keller I."/>
            <person name="Fan S."/>
            <person name="Simakov O."/>
            <person name="Ng A.Y."/>
            <person name="Lim Z.W."/>
            <person name="Bezault E."/>
            <person name="Turner-Maier J."/>
            <person name="Johnson J."/>
            <person name="Alcazar R."/>
            <person name="Noh H.J."/>
            <person name="Russell P."/>
            <person name="Aken B."/>
            <person name="Alfoldi J."/>
            <person name="Amemiya C."/>
            <person name="Azzouzi N."/>
            <person name="Baroiller J.F."/>
            <person name="Barloy-Hubler F."/>
            <person name="Berlin A."/>
            <person name="Bloomquist R."/>
            <person name="Carleton K.L."/>
            <person name="Conte M.A."/>
            <person name="D'Cotta H."/>
            <person name="Eshel O."/>
            <person name="Gaffney L."/>
            <person name="Galibert F."/>
            <person name="Gante H.F."/>
            <person name="Gnerre S."/>
            <person name="Greuter L."/>
            <person name="Guyon R."/>
            <person name="Haddad N.S."/>
            <person name="Haerty W."/>
            <person name="Harris R.M."/>
            <person name="Hofmann H.A."/>
            <person name="Hourlier T."/>
            <person name="Hulata G."/>
            <person name="Jaffe D.B."/>
            <person name="Lara M."/>
            <person name="Lee A.P."/>
            <person name="MacCallum I."/>
            <person name="Mwaiko S."/>
            <person name="Nikaido M."/>
            <person name="Nishihara H."/>
            <person name="Ozouf-Costaz C."/>
            <person name="Penman D.J."/>
            <person name="Przybylski D."/>
            <person name="Rakotomanga M."/>
            <person name="Renn S.C.P."/>
            <person name="Ribeiro F.J."/>
            <person name="Ron M."/>
            <person name="Salzburger W."/>
            <person name="Sanchez-Pulido L."/>
            <person name="Santos M.E."/>
            <person name="Searle S."/>
            <person name="Sharpe T."/>
            <person name="Swofford R."/>
            <person name="Tan F.J."/>
            <person name="Williams L."/>
            <person name="Young S."/>
            <person name="Yin S."/>
            <person name="Okada N."/>
            <person name="Kocher T.D."/>
            <person name="Miska E.A."/>
            <person name="Lander E.S."/>
            <person name="Venkatesh B."/>
            <person name="Fernald R.D."/>
            <person name="Meyer A."/>
            <person name="Ponting C.P."/>
            <person name="Streelman J.T."/>
            <person name="Lindblad-Toh K."/>
            <person name="Seehausen O."/>
            <person name="Di Palma F."/>
        </authorList>
    </citation>
    <scope>NUCLEOTIDE SEQUENCE</scope>
</reference>
<protein>
    <submittedName>
        <fullName evidence="11">ArfGAP with dual PH domains 2</fullName>
    </submittedName>
</protein>
<dbReference type="InterPro" id="IPR038508">
    <property type="entry name" value="ArfGAP_dom_sf"/>
</dbReference>
<dbReference type="CDD" id="cd13252">
    <property type="entry name" value="PH1_ADAP"/>
    <property type="match status" value="1"/>
</dbReference>
<dbReference type="PROSITE" id="PS50003">
    <property type="entry name" value="PH_DOMAIN"/>
    <property type="match status" value="1"/>
</dbReference>
<feature type="domain" description="Arf-GAP" evidence="10">
    <location>
        <begin position="8"/>
        <end position="121"/>
    </location>
</feature>
<dbReference type="Gene3D" id="1.10.220.150">
    <property type="entry name" value="Arf GTPase activating protein"/>
    <property type="match status" value="1"/>
</dbReference>
<dbReference type="InterPro" id="IPR011993">
    <property type="entry name" value="PH-like_dom_sf"/>
</dbReference>
<dbReference type="Pfam" id="PF01412">
    <property type="entry name" value="ArfGap"/>
    <property type="match status" value="1"/>
</dbReference>
<evidence type="ECO:0000256" key="5">
    <source>
        <dbReference type="ARBA" id="ARBA00022737"/>
    </source>
</evidence>
<keyword evidence="3" id="KW-0963">Cytoplasm</keyword>
<comment type="subcellular location">
    <subcellularLocation>
        <location evidence="1">Cytoplasm</location>
    </subcellularLocation>
</comment>
<dbReference type="PRINTS" id="PR00405">
    <property type="entry name" value="REVINTRACTNG"/>
</dbReference>
<evidence type="ECO:0000313" key="12">
    <source>
        <dbReference type="Proteomes" id="UP000265160"/>
    </source>
</evidence>
<dbReference type="SMART" id="SM00233">
    <property type="entry name" value="PH"/>
    <property type="match status" value="2"/>
</dbReference>
<evidence type="ECO:0000256" key="4">
    <source>
        <dbReference type="ARBA" id="ARBA00022723"/>
    </source>
</evidence>
<dbReference type="Ensembl" id="ENSMZET00005033092.1">
    <property type="protein sequence ID" value="ENSMZEP00005032055.1"/>
    <property type="gene ID" value="ENSMZEG00005023899.1"/>
</dbReference>
<dbReference type="PANTHER" id="PTHR46021:SF6">
    <property type="entry name" value="ARF-GAP WITH DUAL PH DOMAIN-CONTAINING PROTEIN 2"/>
    <property type="match status" value="1"/>
</dbReference>
<evidence type="ECO:0000256" key="8">
    <source>
        <dbReference type="PROSITE-ProRule" id="PRU00288"/>
    </source>
</evidence>
<dbReference type="GO" id="GO:0005886">
    <property type="term" value="C:plasma membrane"/>
    <property type="evidence" value="ECO:0007669"/>
    <property type="project" value="TreeGrafter"/>
</dbReference>
<dbReference type="SMART" id="SM00105">
    <property type="entry name" value="ArfGap"/>
    <property type="match status" value="1"/>
</dbReference>
<dbReference type="PANTHER" id="PTHR46021">
    <property type="entry name" value="ARF-GAP WITH DUAL PH DOMAIN-CONTAINING PROTEIN 1-LIKE PROTEIN"/>
    <property type="match status" value="1"/>
</dbReference>